<dbReference type="EMBL" id="OZ034822">
    <property type="protein sequence ID" value="CAL1413812.1"/>
    <property type="molecule type" value="Genomic_DNA"/>
</dbReference>
<evidence type="ECO:0000256" key="1">
    <source>
        <dbReference type="SAM" id="MobiDB-lite"/>
    </source>
</evidence>
<feature type="compositionally biased region" description="Acidic residues" evidence="1">
    <location>
        <begin position="198"/>
        <end position="207"/>
    </location>
</feature>
<evidence type="ECO:0000313" key="2">
    <source>
        <dbReference type="EMBL" id="CAL1413812.1"/>
    </source>
</evidence>
<keyword evidence="3" id="KW-1185">Reference proteome</keyword>
<evidence type="ECO:0000313" key="3">
    <source>
        <dbReference type="Proteomes" id="UP001497516"/>
    </source>
</evidence>
<evidence type="ECO:0008006" key="4">
    <source>
        <dbReference type="Google" id="ProtNLM"/>
    </source>
</evidence>
<reference evidence="2 3" key="1">
    <citation type="submission" date="2024-04" db="EMBL/GenBank/DDBJ databases">
        <authorList>
            <person name="Fracassetti M."/>
        </authorList>
    </citation>
    <scope>NUCLEOTIDE SEQUENCE [LARGE SCALE GENOMIC DNA]</scope>
</reference>
<gene>
    <name evidence="2" type="ORF">LTRI10_LOCUS53015</name>
</gene>
<dbReference type="SUPFAM" id="SSF54236">
    <property type="entry name" value="Ubiquitin-like"/>
    <property type="match status" value="1"/>
</dbReference>
<dbReference type="AlphaFoldDB" id="A0AAV2GU68"/>
<protein>
    <recommendedName>
        <fullName evidence="4">Ubiquitin-like domain-containing protein</fullName>
    </recommendedName>
</protein>
<accession>A0AAV2GU68</accession>
<organism evidence="2 3">
    <name type="scientific">Linum trigynum</name>
    <dbReference type="NCBI Taxonomy" id="586398"/>
    <lineage>
        <taxon>Eukaryota</taxon>
        <taxon>Viridiplantae</taxon>
        <taxon>Streptophyta</taxon>
        <taxon>Embryophyta</taxon>
        <taxon>Tracheophyta</taxon>
        <taxon>Spermatophyta</taxon>
        <taxon>Magnoliopsida</taxon>
        <taxon>eudicotyledons</taxon>
        <taxon>Gunneridae</taxon>
        <taxon>Pentapetalae</taxon>
        <taxon>rosids</taxon>
        <taxon>fabids</taxon>
        <taxon>Malpighiales</taxon>
        <taxon>Linaceae</taxon>
        <taxon>Linum</taxon>
    </lineage>
</organism>
<name>A0AAV2GU68_9ROSI</name>
<dbReference type="Gene3D" id="3.10.20.90">
    <property type="entry name" value="Phosphatidylinositol 3-kinase Catalytic Subunit, Chain A, domain 1"/>
    <property type="match status" value="1"/>
</dbReference>
<feature type="compositionally biased region" description="Polar residues" evidence="1">
    <location>
        <begin position="215"/>
        <end position="231"/>
    </location>
</feature>
<feature type="region of interest" description="Disordered" evidence="1">
    <location>
        <begin position="187"/>
        <end position="231"/>
    </location>
</feature>
<proteinExistence type="predicted"/>
<dbReference type="Proteomes" id="UP001497516">
    <property type="component" value="Chromosome 9"/>
</dbReference>
<sequence>MSAILNFTAVSRGNPRDRTMNFSGRFRFDQKVKEVKGWIEETFKVKAHRQTLKIMWEPVATETITMLDDEQTLEELNIRAETAPIPPIQLKLTEDHAFGVNLVLKVNGRGFQDHQLVFACSEEVMVFGLKEFLFRKLDLPPGTKINLSFQPEGQPRFPLVNKYRTIISYLVTNNTLVDAQLLSETESAELGRSYDSGSGDDEDDDDPLGERTKWRTSVNRDASSSKGLGGR</sequence>
<dbReference type="InterPro" id="IPR029071">
    <property type="entry name" value="Ubiquitin-like_domsf"/>
</dbReference>